<sequence>MDYVDFYSLRLFGLYLLHPISLPNTPSENLILRLKMNFSMAPPPGISSGALRNLTTDFPEEGQATMAYPTEAHELAYPTASYRSSQLQLQDGGQRAVIGDVVIHSAPEQTDLRFVGQSANNLSVHDNRTAPVEPFGGGSFTDLRPQQYSGNDVAEQYRNGVGPGFSGFNPRPQSNIGLSTDNIKFDPLATRNTMTGKALLDAYNQFNQFDPDEEDFDFDD</sequence>
<evidence type="ECO:0000313" key="2">
    <source>
        <dbReference type="Proteomes" id="UP001055811"/>
    </source>
</evidence>
<reference evidence="2" key="1">
    <citation type="journal article" date="2022" name="Mol. Ecol. Resour.">
        <title>The genomes of chicory, endive, great burdock and yacon provide insights into Asteraceae palaeo-polyploidization history and plant inulin production.</title>
        <authorList>
            <person name="Fan W."/>
            <person name="Wang S."/>
            <person name="Wang H."/>
            <person name="Wang A."/>
            <person name="Jiang F."/>
            <person name="Liu H."/>
            <person name="Zhao H."/>
            <person name="Xu D."/>
            <person name="Zhang Y."/>
        </authorList>
    </citation>
    <scope>NUCLEOTIDE SEQUENCE [LARGE SCALE GENOMIC DNA]</scope>
    <source>
        <strain evidence="2">cv. Punajuju</strain>
    </source>
</reference>
<accession>A0ACB9GC67</accession>
<dbReference type="EMBL" id="CM042010">
    <property type="protein sequence ID" value="KAI3781109.1"/>
    <property type="molecule type" value="Genomic_DNA"/>
</dbReference>
<name>A0ACB9GC67_CICIN</name>
<keyword evidence="2" id="KW-1185">Reference proteome</keyword>
<dbReference type="Proteomes" id="UP001055811">
    <property type="component" value="Linkage Group LG02"/>
</dbReference>
<organism evidence="1 2">
    <name type="scientific">Cichorium intybus</name>
    <name type="common">Chicory</name>
    <dbReference type="NCBI Taxonomy" id="13427"/>
    <lineage>
        <taxon>Eukaryota</taxon>
        <taxon>Viridiplantae</taxon>
        <taxon>Streptophyta</taxon>
        <taxon>Embryophyta</taxon>
        <taxon>Tracheophyta</taxon>
        <taxon>Spermatophyta</taxon>
        <taxon>Magnoliopsida</taxon>
        <taxon>eudicotyledons</taxon>
        <taxon>Gunneridae</taxon>
        <taxon>Pentapetalae</taxon>
        <taxon>asterids</taxon>
        <taxon>campanulids</taxon>
        <taxon>Asterales</taxon>
        <taxon>Asteraceae</taxon>
        <taxon>Cichorioideae</taxon>
        <taxon>Cichorieae</taxon>
        <taxon>Cichoriinae</taxon>
        <taxon>Cichorium</taxon>
    </lineage>
</organism>
<protein>
    <submittedName>
        <fullName evidence="1">Uncharacterized protein</fullName>
    </submittedName>
</protein>
<evidence type="ECO:0000313" key="1">
    <source>
        <dbReference type="EMBL" id="KAI3781109.1"/>
    </source>
</evidence>
<comment type="caution">
    <text evidence="1">The sequence shown here is derived from an EMBL/GenBank/DDBJ whole genome shotgun (WGS) entry which is preliminary data.</text>
</comment>
<gene>
    <name evidence="1" type="ORF">L2E82_11110</name>
</gene>
<reference evidence="1 2" key="2">
    <citation type="journal article" date="2022" name="Mol. Ecol. Resour.">
        <title>The genomes of chicory, endive, great burdock and yacon provide insights into Asteraceae paleo-polyploidization history and plant inulin production.</title>
        <authorList>
            <person name="Fan W."/>
            <person name="Wang S."/>
            <person name="Wang H."/>
            <person name="Wang A."/>
            <person name="Jiang F."/>
            <person name="Liu H."/>
            <person name="Zhao H."/>
            <person name="Xu D."/>
            <person name="Zhang Y."/>
        </authorList>
    </citation>
    <scope>NUCLEOTIDE SEQUENCE [LARGE SCALE GENOMIC DNA]</scope>
    <source>
        <strain evidence="2">cv. Punajuju</strain>
        <tissue evidence="1">Leaves</tissue>
    </source>
</reference>
<proteinExistence type="predicted"/>